<dbReference type="AlphaFoldDB" id="A0A2N9HTE6"/>
<reference evidence="1" key="1">
    <citation type="submission" date="2018-02" db="EMBL/GenBank/DDBJ databases">
        <authorList>
            <person name="Cohen D.B."/>
            <person name="Kent A.D."/>
        </authorList>
    </citation>
    <scope>NUCLEOTIDE SEQUENCE</scope>
</reference>
<name>A0A2N9HTE6_FAGSY</name>
<accession>A0A2N9HTE6</accession>
<gene>
    <name evidence="1" type="ORF">FSB_LOCUS43127</name>
</gene>
<organism evidence="1">
    <name type="scientific">Fagus sylvatica</name>
    <name type="common">Beechnut</name>
    <dbReference type="NCBI Taxonomy" id="28930"/>
    <lineage>
        <taxon>Eukaryota</taxon>
        <taxon>Viridiplantae</taxon>
        <taxon>Streptophyta</taxon>
        <taxon>Embryophyta</taxon>
        <taxon>Tracheophyta</taxon>
        <taxon>Spermatophyta</taxon>
        <taxon>Magnoliopsida</taxon>
        <taxon>eudicotyledons</taxon>
        <taxon>Gunneridae</taxon>
        <taxon>Pentapetalae</taxon>
        <taxon>rosids</taxon>
        <taxon>fabids</taxon>
        <taxon>Fagales</taxon>
        <taxon>Fagaceae</taxon>
        <taxon>Fagus</taxon>
    </lineage>
</organism>
<dbReference type="EMBL" id="OIVN01004065">
    <property type="protein sequence ID" value="SPD15245.1"/>
    <property type="molecule type" value="Genomic_DNA"/>
</dbReference>
<evidence type="ECO:0008006" key="2">
    <source>
        <dbReference type="Google" id="ProtNLM"/>
    </source>
</evidence>
<sequence length="169" mass="18945">MLDGLQLNAIDNAEADGLERQFKEEEAFAAIKSINGDKAPSRDGFSMASFQLVLGELLSKSQGRQILDYVPIANECVDNRLKSGTPKVLCKSEMVPIGEVPKVEALADILGCKTFNLPMKYLGLPLGAKYKSEAICDLVLEKLERRLAMWKKFYFIKGRENQFDKEYAF</sequence>
<proteinExistence type="predicted"/>
<protein>
    <recommendedName>
        <fullName evidence="2">Reverse transcriptase domain-containing protein</fullName>
    </recommendedName>
</protein>
<evidence type="ECO:0000313" key="1">
    <source>
        <dbReference type="EMBL" id="SPD15245.1"/>
    </source>
</evidence>